<dbReference type="SMART" id="SM00904">
    <property type="entry name" value="Flavokinase"/>
    <property type="match status" value="1"/>
</dbReference>
<protein>
    <recommendedName>
        <fullName evidence="14">Riboflavin biosynthesis protein</fullName>
    </recommendedName>
    <domain>
        <recommendedName>
            <fullName evidence="14">Riboflavin kinase</fullName>
            <ecNumber evidence="14">2.7.1.26</ecNumber>
        </recommendedName>
        <alternativeName>
            <fullName evidence="14">Flavokinase</fullName>
        </alternativeName>
    </domain>
    <domain>
        <recommendedName>
            <fullName evidence="14">FMN adenylyltransferase</fullName>
            <ecNumber evidence="14">2.7.7.2</ecNumber>
        </recommendedName>
        <alternativeName>
            <fullName evidence="14">FAD pyrophosphorylase</fullName>
        </alternativeName>
        <alternativeName>
            <fullName evidence="14">FAD synthase</fullName>
        </alternativeName>
    </domain>
</protein>
<evidence type="ECO:0000256" key="8">
    <source>
        <dbReference type="ARBA" id="ARBA00022777"/>
    </source>
</evidence>
<comment type="catalytic activity">
    <reaction evidence="12 14">
        <text>riboflavin + ATP = FMN + ADP + H(+)</text>
        <dbReference type="Rhea" id="RHEA:14357"/>
        <dbReference type="ChEBI" id="CHEBI:15378"/>
        <dbReference type="ChEBI" id="CHEBI:30616"/>
        <dbReference type="ChEBI" id="CHEBI:57986"/>
        <dbReference type="ChEBI" id="CHEBI:58210"/>
        <dbReference type="ChEBI" id="CHEBI:456216"/>
        <dbReference type="EC" id="2.7.1.26"/>
    </reaction>
</comment>
<dbReference type="InterPro" id="IPR023468">
    <property type="entry name" value="Riboflavin_kinase"/>
</dbReference>
<evidence type="ECO:0000256" key="11">
    <source>
        <dbReference type="ARBA" id="ARBA00023268"/>
    </source>
</evidence>
<name>A0ABT3E323_9LACO</name>
<dbReference type="GO" id="GO:0008531">
    <property type="term" value="F:riboflavin kinase activity"/>
    <property type="evidence" value="ECO:0007669"/>
    <property type="project" value="UniProtKB-EC"/>
</dbReference>
<dbReference type="RefSeq" id="WP_213409421.1">
    <property type="nucleotide sequence ID" value="NZ_CP074441.1"/>
</dbReference>
<dbReference type="Gene3D" id="2.40.30.30">
    <property type="entry name" value="Riboflavin kinase-like"/>
    <property type="match status" value="1"/>
</dbReference>
<evidence type="ECO:0000256" key="10">
    <source>
        <dbReference type="ARBA" id="ARBA00022840"/>
    </source>
</evidence>
<accession>A0ABT3E323</accession>
<dbReference type="InterPro" id="IPR014729">
    <property type="entry name" value="Rossmann-like_a/b/a_fold"/>
</dbReference>
<dbReference type="PIRSF" id="PIRSF004491">
    <property type="entry name" value="FAD_Synth"/>
    <property type="match status" value="1"/>
</dbReference>
<dbReference type="EC" id="2.7.7.2" evidence="14"/>
<dbReference type="Gene3D" id="3.40.50.620">
    <property type="entry name" value="HUPs"/>
    <property type="match status" value="1"/>
</dbReference>
<dbReference type="Pfam" id="PF01687">
    <property type="entry name" value="Flavokinase"/>
    <property type="match status" value="1"/>
</dbReference>
<evidence type="ECO:0000313" key="16">
    <source>
        <dbReference type="EMBL" id="MCW0952819.1"/>
    </source>
</evidence>
<evidence type="ECO:0000256" key="5">
    <source>
        <dbReference type="ARBA" id="ARBA00022679"/>
    </source>
</evidence>
<dbReference type="SUPFAM" id="SSF82114">
    <property type="entry name" value="Riboflavin kinase-like"/>
    <property type="match status" value="1"/>
</dbReference>
<keyword evidence="9 14" id="KW-0274">FAD</keyword>
<reference evidence="16 17" key="1">
    <citation type="submission" date="2022-10" db="EMBL/GenBank/DDBJ databases">
        <title>Weissella fermenti sp. nov., isolated from fermented cabbage.</title>
        <authorList>
            <person name="Lee J.K."/>
            <person name="Baek J.H."/>
            <person name="Choi D.G."/>
            <person name="Kim J.M."/>
            <person name="Jeon C.O."/>
        </authorList>
    </citation>
    <scope>NUCLEOTIDE SEQUENCE [LARGE SCALE GENOMIC DNA]</scope>
    <source>
        <strain evidence="16 17">KACC 18534</strain>
    </source>
</reference>
<evidence type="ECO:0000256" key="6">
    <source>
        <dbReference type="ARBA" id="ARBA00022695"/>
    </source>
</evidence>
<dbReference type="EMBL" id="JAOZFE010000001">
    <property type="protein sequence ID" value="MCW0952819.1"/>
    <property type="molecule type" value="Genomic_DNA"/>
</dbReference>
<organism evidence="16 17">
    <name type="scientific">Weissella ceti</name>
    <dbReference type="NCBI Taxonomy" id="759620"/>
    <lineage>
        <taxon>Bacteria</taxon>
        <taxon>Bacillati</taxon>
        <taxon>Bacillota</taxon>
        <taxon>Bacilli</taxon>
        <taxon>Lactobacillales</taxon>
        <taxon>Lactobacillaceae</taxon>
        <taxon>Weissella</taxon>
    </lineage>
</organism>
<evidence type="ECO:0000256" key="7">
    <source>
        <dbReference type="ARBA" id="ARBA00022741"/>
    </source>
</evidence>
<keyword evidence="4 14" id="KW-0288">FMN</keyword>
<feature type="domain" description="Riboflavin kinase" evidence="15">
    <location>
        <begin position="184"/>
        <end position="309"/>
    </location>
</feature>
<dbReference type="GO" id="GO:0003919">
    <property type="term" value="F:FMN adenylyltransferase activity"/>
    <property type="evidence" value="ECO:0007669"/>
    <property type="project" value="UniProtKB-EC"/>
</dbReference>
<dbReference type="Proteomes" id="UP001526225">
    <property type="component" value="Unassembled WGS sequence"/>
</dbReference>
<comment type="pathway">
    <text evidence="1 14">Cofactor biosynthesis; FAD biosynthesis; FAD from FMN: step 1/1.</text>
</comment>
<comment type="catalytic activity">
    <reaction evidence="13 14">
        <text>FMN + ATP + H(+) = FAD + diphosphate</text>
        <dbReference type="Rhea" id="RHEA:17237"/>
        <dbReference type="ChEBI" id="CHEBI:15378"/>
        <dbReference type="ChEBI" id="CHEBI:30616"/>
        <dbReference type="ChEBI" id="CHEBI:33019"/>
        <dbReference type="ChEBI" id="CHEBI:57692"/>
        <dbReference type="ChEBI" id="CHEBI:58210"/>
        <dbReference type="EC" id="2.7.7.2"/>
    </reaction>
</comment>
<dbReference type="InterPro" id="IPR015865">
    <property type="entry name" value="Riboflavin_kinase_bac/euk"/>
</dbReference>
<comment type="caution">
    <text evidence="16">The sequence shown here is derived from an EMBL/GenBank/DDBJ whole genome shotgun (WGS) entry which is preliminary data.</text>
</comment>
<dbReference type="NCBIfam" id="TIGR00083">
    <property type="entry name" value="ribF"/>
    <property type="match status" value="1"/>
</dbReference>
<dbReference type="EC" id="2.7.1.26" evidence="14"/>
<dbReference type="PANTHER" id="PTHR22749">
    <property type="entry name" value="RIBOFLAVIN KINASE/FMN ADENYLYLTRANSFERASE"/>
    <property type="match status" value="1"/>
</dbReference>
<dbReference type="CDD" id="cd02064">
    <property type="entry name" value="FAD_synthetase_N"/>
    <property type="match status" value="1"/>
</dbReference>
<evidence type="ECO:0000313" key="17">
    <source>
        <dbReference type="Proteomes" id="UP001526225"/>
    </source>
</evidence>
<evidence type="ECO:0000256" key="14">
    <source>
        <dbReference type="PIRNR" id="PIRNR004491"/>
    </source>
</evidence>
<dbReference type="InterPro" id="IPR002606">
    <property type="entry name" value="Riboflavin_kinase_bac"/>
</dbReference>
<evidence type="ECO:0000256" key="1">
    <source>
        <dbReference type="ARBA" id="ARBA00004726"/>
    </source>
</evidence>
<keyword evidence="3 14" id="KW-0285">Flavoprotein</keyword>
<comment type="similarity">
    <text evidence="14">Belongs to the ribF family.</text>
</comment>
<sequence>MEIVKLHHPIDHGMISDEPVVLAMGFFDGMHAGHRQVLAVAKAKAEELGLKLAVLTYDHHASVVFKTYPTPLQYLTTLPRKLELLAEVGVDKTYVMNFTASYSSQAPQTFVDNYIVGLNAKVAVAGFDHTYGLVDADMAHLPEYSHGRFDVIEIPKVLSDGRESASRDARALLDEGELPTLNTLLTRPYQTSGTVVHGEARGRELGFPTANIETPSLERLPKVGVYVVRLRIGDNWYPAMASIGYNVTFGENRPKTVEINILDFNQNVYGEAVNVEWLLYLRGEVKFTSAESLIEQLHQDERDTRAYFAD</sequence>
<dbReference type="Pfam" id="PF06574">
    <property type="entry name" value="FAD_syn"/>
    <property type="match status" value="1"/>
</dbReference>
<evidence type="ECO:0000256" key="2">
    <source>
        <dbReference type="ARBA" id="ARBA00005201"/>
    </source>
</evidence>
<keyword evidence="7 14" id="KW-0547">Nucleotide-binding</keyword>
<keyword evidence="10 14" id="KW-0067">ATP-binding</keyword>
<keyword evidence="5 14" id="KW-0808">Transferase</keyword>
<evidence type="ECO:0000256" key="13">
    <source>
        <dbReference type="ARBA" id="ARBA00049494"/>
    </source>
</evidence>
<gene>
    <name evidence="16" type="primary">ribF</name>
    <name evidence="16" type="ORF">OIT44_01890</name>
</gene>
<dbReference type="PANTHER" id="PTHR22749:SF6">
    <property type="entry name" value="RIBOFLAVIN KINASE"/>
    <property type="match status" value="1"/>
</dbReference>
<evidence type="ECO:0000256" key="9">
    <source>
        <dbReference type="ARBA" id="ARBA00022827"/>
    </source>
</evidence>
<evidence type="ECO:0000256" key="4">
    <source>
        <dbReference type="ARBA" id="ARBA00022643"/>
    </source>
</evidence>
<keyword evidence="8 14" id="KW-0418">Kinase</keyword>
<proteinExistence type="inferred from homology"/>
<comment type="pathway">
    <text evidence="2 14">Cofactor biosynthesis; FMN biosynthesis; FMN from riboflavin (ATP route): step 1/1.</text>
</comment>
<evidence type="ECO:0000256" key="3">
    <source>
        <dbReference type="ARBA" id="ARBA00022630"/>
    </source>
</evidence>
<keyword evidence="6 14" id="KW-0548">Nucleotidyltransferase</keyword>
<keyword evidence="11" id="KW-0511">Multifunctional enzyme</keyword>
<evidence type="ECO:0000256" key="12">
    <source>
        <dbReference type="ARBA" id="ARBA00047880"/>
    </source>
</evidence>
<evidence type="ECO:0000259" key="15">
    <source>
        <dbReference type="SMART" id="SM00904"/>
    </source>
</evidence>
<dbReference type="InterPro" id="IPR023465">
    <property type="entry name" value="Riboflavin_kinase_dom_sf"/>
</dbReference>
<keyword evidence="17" id="KW-1185">Reference proteome</keyword>
<dbReference type="SUPFAM" id="SSF52374">
    <property type="entry name" value="Nucleotidylyl transferase"/>
    <property type="match status" value="1"/>
</dbReference>
<dbReference type="InterPro" id="IPR015864">
    <property type="entry name" value="FAD_synthase"/>
</dbReference>